<dbReference type="Proteomes" id="UP000824120">
    <property type="component" value="Chromosome 9"/>
</dbReference>
<evidence type="ECO:0000313" key="2">
    <source>
        <dbReference type="EMBL" id="KAG5588743.1"/>
    </source>
</evidence>
<dbReference type="OrthoDB" id="1508846at2759"/>
<keyword evidence="3" id="KW-1185">Reference proteome</keyword>
<organism evidence="2 3">
    <name type="scientific">Solanum commersonii</name>
    <name type="common">Commerson's wild potato</name>
    <name type="synonym">Commerson's nightshade</name>
    <dbReference type="NCBI Taxonomy" id="4109"/>
    <lineage>
        <taxon>Eukaryota</taxon>
        <taxon>Viridiplantae</taxon>
        <taxon>Streptophyta</taxon>
        <taxon>Embryophyta</taxon>
        <taxon>Tracheophyta</taxon>
        <taxon>Spermatophyta</taxon>
        <taxon>Magnoliopsida</taxon>
        <taxon>eudicotyledons</taxon>
        <taxon>Gunneridae</taxon>
        <taxon>Pentapetalae</taxon>
        <taxon>asterids</taxon>
        <taxon>lamiids</taxon>
        <taxon>Solanales</taxon>
        <taxon>Solanaceae</taxon>
        <taxon>Solanoideae</taxon>
        <taxon>Solaneae</taxon>
        <taxon>Solanum</taxon>
    </lineage>
</organism>
<sequence>MGFAVTSLIFVVVGVIASFGAGICCNRGPSTNLCLNWTVTPDIDYHCYSVLLDDVGNCVPCAVETAHRTNLE</sequence>
<keyword evidence="1" id="KW-0732">Signal</keyword>
<evidence type="ECO:0000256" key="1">
    <source>
        <dbReference type="SAM" id="SignalP"/>
    </source>
</evidence>
<accession>A0A9J5XMP6</accession>
<evidence type="ECO:0000313" key="3">
    <source>
        <dbReference type="Proteomes" id="UP000824120"/>
    </source>
</evidence>
<protein>
    <submittedName>
        <fullName evidence="2">Uncharacterized protein</fullName>
    </submittedName>
</protein>
<dbReference type="AlphaFoldDB" id="A0A9J5XMP6"/>
<dbReference type="EMBL" id="JACXVP010000009">
    <property type="protein sequence ID" value="KAG5588743.1"/>
    <property type="molecule type" value="Genomic_DNA"/>
</dbReference>
<proteinExistence type="predicted"/>
<name>A0A9J5XMP6_SOLCO</name>
<comment type="caution">
    <text evidence="2">The sequence shown here is derived from an EMBL/GenBank/DDBJ whole genome shotgun (WGS) entry which is preliminary data.</text>
</comment>
<reference evidence="2 3" key="1">
    <citation type="submission" date="2020-09" db="EMBL/GenBank/DDBJ databases">
        <title>De no assembly of potato wild relative species, Solanum commersonii.</title>
        <authorList>
            <person name="Cho K."/>
        </authorList>
    </citation>
    <scope>NUCLEOTIDE SEQUENCE [LARGE SCALE GENOMIC DNA]</scope>
    <source>
        <strain evidence="2">LZ3.2</strain>
        <tissue evidence="2">Leaf</tissue>
    </source>
</reference>
<feature type="chain" id="PRO_5039955279" evidence="1">
    <location>
        <begin position="23"/>
        <end position="72"/>
    </location>
</feature>
<gene>
    <name evidence="2" type="ORF">H5410_049177</name>
</gene>
<feature type="signal peptide" evidence="1">
    <location>
        <begin position="1"/>
        <end position="22"/>
    </location>
</feature>